<reference evidence="1 2" key="1">
    <citation type="submission" date="2014-04" db="EMBL/GenBank/DDBJ databases">
        <authorList>
            <consortium name="DOE Joint Genome Institute"/>
            <person name="Kuo A."/>
            <person name="Kohler A."/>
            <person name="Nagy L.G."/>
            <person name="Floudas D."/>
            <person name="Copeland A."/>
            <person name="Barry K.W."/>
            <person name="Cichocki N."/>
            <person name="Veneault-Fourrey C."/>
            <person name="LaButti K."/>
            <person name="Lindquist E.A."/>
            <person name="Lipzen A."/>
            <person name="Lundell T."/>
            <person name="Morin E."/>
            <person name="Murat C."/>
            <person name="Sun H."/>
            <person name="Tunlid A."/>
            <person name="Henrissat B."/>
            <person name="Grigoriev I.V."/>
            <person name="Hibbett D.S."/>
            <person name="Martin F."/>
            <person name="Nordberg H.P."/>
            <person name="Cantor M.N."/>
            <person name="Hua S.X."/>
        </authorList>
    </citation>
    <scope>NUCLEOTIDE SEQUENCE [LARGE SCALE GENOMIC DNA]</scope>
    <source>
        <strain evidence="1 2">LaAM-08-1</strain>
    </source>
</reference>
<gene>
    <name evidence="1" type="ORF">K443DRAFT_602373</name>
</gene>
<keyword evidence="2" id="KW-1185">Reference proteome</keyword>
<evidence type="ECO:0000313" key="2">
    <source>
        <dbReference type="Proteomes" id="UP000054477"/>
    </source>
</evidence>
<dbReference type="AlphaFoldDB" id="A0A0C9WWU7"/>
<dbReference type="Proteomes" id="UP000054477">
    <property type="component" value="Unassembled WGS sequence"/>
</dbReference>
<organism evidence="1 2">
    <name type="scientific">Laccaria amethystina LaAM-08-1</name>
    <dbReference type="NCBI Taxonomy" id="1095629"/>
    <lineage>
        <taxon>Eukaryota</taxon>
        <taxon>Fungi</taxon>
        <taxon>Dikarya</taxon>
        <taxon>Basidiomycota</taxon>
        <taxon>Agaricomycotina</taxon>
        <taxon>Agaricomycetes</taxon>
        <taxon>Agaricomycetidae</taxon>
        <taxon>Agaricales</taxon>
        <taxon>Agaricineae</taxon>
        <taxon>Hydnangiaceae</taxon>
        <taxon>Laccaria</taxon>
    </lineage>
</organism>
<sequence length="79" mass="8840">MELYNLVSTLDDVDGLPRREVDRIASFNQVDKPCESSSTDLLGESQRVKAMPIQGTPLLYQGTSRTTQREGNKEGVHFL</sequence>
<name>A0A0C9WWU7_9AGAR</name>
<reference evidence="2" key="2">
    <citation type="submission" date="2015-01" db="EMBL/GenBank/DDBJ databases">
        <title>Evolutionary Origins and Diversification of the Mycorrhizal Mutualists.</title>
        <authorList>
            <consortium name="DOE Joint Genome Institute"/>
            <consortium name="Mycorrhizal Genomics Consortium"/>
            <person name="Kohler A."/>
            <person name="Kuo A."/>
            <person name="Nagy L.G."/>
            <person name="Floudas D."/>
            <person name="Copeland A."/>
            <person name="Barry K.W."/>
            <person name="Cichocki N."/>
            <person name="Veneault-Fourrey C."/>
            <person name="LaButti K."/>
            <person name="Lindquist E.A."/>
            <person name="Lipzen A."/>
            <person name="Lundell T."/>
            <person name="Morin E."/>
            <person name="Murat C."/>
            <person name="Riley R."/>
            <person name="Ohm R."/>
            <person name="Sun H."/>
            <person name="Tunlid A."/>
            <person name="Henrissat B."/>
            <person name="Grigoriev I.V."/>
            <person name="Hibbett D.S."/>
            <person name="Martin F."/>
        </authorList>
    </citation>
    <scope>NUCLEOTIDE SEQUENCE [LARGE SCALE GENOMIC DNA]</scope>
    <source>
        <strain evidence="2">LaAM-08-1</strain>
    </source>
</reference>
<proteinExistence type="predicted"/>
<dbReference type="EMBL" id="KN839421">
    <property type="protein sequence ID" value="KIJ89806.1"/>
    <property type="molecule type" value="Genomic_DNA"/>
</dbReference>
<evidence type="ECO:0000313" key="1">
    <source>
        <dbReference type="EMBL" id="KIJ89806.1"/>
    </source>
</evidence>
<protein>
    <submittedName>
        <fullName evidence="1">Uncharacterized protein</fullName>
    </submittedName>
</protein>
<accession>A0A0C9WWU7</accession>
<dbReference type="HOGENOM" id="CLU_2606431_0_0_1"/>